<dbReference type="PROSITE" id="PS00486">
    <property type="entry name" value="DNA_MISMATCH_REPAIR_2"/>
    <property type="match status" value="1"/>
</dbReference>
<evidence type="ECO:0000256" key="6">
    <source>
        <dbReference type="ARBA" id="ARBA00022884"/>
    </source>
</evidence>
<dbReference type="GO" id="GO:0019843">
    <property type="term" value="F:rRNA binding"/>
    <property type="evidence" value="ECO:0007669"/>
    <property type="project" value="UniProtKB-KW"/>
</dbReference>
<reference evidence="9 10" key="2">
    <citation type="journal article" date="2012" name="J. Bacteriol.">
        <title>Complete genome sequences of Desulfosporosinus orientis DSM765T, Desulfosporosinus youngiae DSM17734T, Desulfosporosinus meridiei DSM13257T, and Desulfosporosinus acidiphilus DSM22704T.</title>
        <authorList>
            <person name="Pester M."/>
            <person name="Brambilla E."/>
            <person name="Alazard D."/>
            <person name="Rattei T."/>
            <person name="Weinmaier T."/>
            <person name="Han J."/>
            <person name="Lucas S."/>
            <person name="Lapidus A."/>
            <person name="Cheng J.F."/>
            <person name="Goodwin L."/>
            <person name="Pitluck S."/>
            <person name="Peters L."/>
            <person name="Ovchinnikova G."/>
            <person name="Teshima H."/>
            <person name="Detter J.C."/>
            <person name="Han C.S."/>
            <person name="Tapia R."/>
            <person name="Land M.L."/>
            <person name="Hauser L."/>
            <person name="Kyrpides N.C."/>
            <person name="Ivanova N.N."/>
            <person name="Pagani I."/>
            <person name="Huntmann M."/>
            <person name="Wei C.L."/>
            <person name="Davenport K.W."/>
            <person name="Daligault H."/>
            <person name="Chain P.S."/>
            <person name="Chen A."/>
            <person name="Mavromatis K."/>
            <person name="Markowitz V."/>
            <person name="Szeto E."/>
            <person name="Mikhailova N."/>
            <person name="Pati A."/>
            <person name="Wagner M."/>
            <person name="Woyke T."/>
            <person name="Ollivier B."/>
            <person name="Klenk H.P."/>
            <person name="Spring S."/>
            <person name="Loy A."/>
        </authorList>
    </citation>
    <scope>NUCLEOTIDE SEQUENCE [LARGE SCALE GENOMIC DNA]</scope>
    <source>
        <strain evidence="10">ATCC 19365 / DSM 765 / NCIMB 8382 / VKM B-1628</strain>
    </source>
</reference>
<name>G7WJ02_DESOD</name>
<dbReference type="PATRIC" id="fig|768706.3.peg.4357"/>
<dbReference type="Proteomes" id="UP000006346">
    <property type="component" value="Chromosome"/>
</dbReference>
<evidence type="ECO:0000256" key="1">
    <source>
        <dbReference type="ARBA" id="ARBA00022722"/>
    </source>
</evidence>
<dbReference type="GO" id="GO:0004519">
    <property type="term" value="F:endonuclease activity"/>
    <property type="evidence" value="ECO:0007669"/>
    <property type="project" value="UniProtKB-KW"/>
</dbReference>
<dbReference type="SMART" id="SM00533">
    <property type="entry name" value="MUTSd"/>
    <property type="match status" value="1"/>
</dbReference>
<dbReference type="InterPro" id="IPR027417">
    <property type="entry name" value="P-loop_NTPase"/>
</dbReference>
<gene>
    <name evidence="9" type="ordered locus">Desor_4297</name>
</gene>
<evidence type="ECO:0000256" key="4">
    <source>
        <dbReference type="ARBA" id="ARBA00022801"/>
    </source>
</evidence>
<dbReference type="NCBIfam" id="TIGR01069">
    <property type="entry name" value="mutS2"/>
    <property type="match status" value="1"/>
</dbReference>
<dbReference type="InterPro" id="IPR045076">
    <property type="entry name" value="MutS"/>
</dbReference>
<keyword evidence="1" id="KW-0540">Nuclease</keyword>
<evidence type="ECO:0000256" key="7">
    <source>
        <dbReference type="ARBA" id="ARBA00023125"/>
    </source>
</evidence>
<evidence type="ECO:0000313" key="10">
    <source>
        <dbReference type="Proteomes" id="UP000006346"/>
    </source>
</evidence>
<keyword evidence="6" id="KW-0694">RNA-binding</keyword>
<evidence type="ECO:0000256" key="2">
    <source>
        <dbReference type="ARBA" id="ARBA00022730"/>
    </source>
</evidence>
<dbReference type="PIRSF" id="PIRSF005814">
    <property type="entry name" value="MutS_YshD"/>
    <property type="match status" value="1"/>
</dbReference>
<dbReference type="HOGENOM" id="CLU_011252_3_1_9"/>
<dbReference type="InterPro" id="IPR036187">
    <property type="entry name" value="DNA_mismatch_repair_MutS_sf"/>
</dbReference>
<organism evidence="9 10">
    <name type="scientific">Desulfosporosinus orientis (strain ATCC 19365 / DSM 765 / NCIMB 8382 / VKM B-1628 / Singapore I)</name>
    <name type="common">Desulfotomaculum orientis</name>
    <dbReference type="NCBI Taxonomy" id="768706"/>
    <lineage>
        <taxon>Bacteria</taxon>
        <taxon>Bacillati</taxon>
        <taxon>Bacillota</taxon>
        <taxon>Clostridia</taxon>
        <taxon>Eubacteriales</taxon>
        <taxon>Desulfitobacteriaceae</taxon>
        <taxon>Desulfosporosinus</taxon>
    </lineage>
</organism>
<keyword evidence="10" id="KW-1185">Reference proteome</keyword>
<accession>G7WJ02</accession>
<evidence type="ECO:0000256" key="3">
    <source>
        <dbReference type="ARBA" id="ARBA00022741"/>
    </source>
</evidence>
<dbReference type="eggNOG" id="COG1193">
    <property type="taxonomic scope" value="Bacteria"/>
</dbReference>
<dbReference type="SMART" id="SM00534">
    <property type="entry name" value="MUTSac"/>
    <property type="match status" value="1"/>
</dbReference>
<keyword evidence="2" id="KW-0699">rRNA-binding</keyword>
<evidence type="ECO:0000313" key="9">
    <source>
        <dbReference type="EMBL" id="AET69727.1"/>
    </source>
</evidence>
<dbReference type="AlphaFoldDB" id="G7WJ02"/>
<evidence type="ECO:0000259" key="8">
    <source>
        <dbReference type="PROSITE" id="PS00486"/>
    </source>
</evidence>
<dbReference type="InterPro" id="IPR000432">
    <property type="entry name" value="DNA_mismatch_repair_MutS_C"/>
</dbReference>
<keyword evidence="5" id="KW-0067">ATP-binding</keyword>
<dbReference type="SUPFAM" id="SSF48334">
    <property type="entry name" value="DNA repair protein MutS, domain III"/>
    <property type="match status" value="1"/>
</dbReference>
<dbReference type="Gene3D" id="3.40.50.300">
    <property type="entry name" value="P-loop containing nucleotide triphosphate hydrolases"/>
    <property type="match status" value="1"/>
</dbReference>
<dbReference type="Pfam" id="PF00488">
    <property type="entry name" value="MutS_V"/>
    <property type="match status" value="1"/>
</dbReference>
<dbReference type="KEGG" id="dor:Desor_4297"/>
<keyword evidence="7" id="KW-0238">DNA-binding</keyword>
<dbReference type="RefSeq" id="WP_014186534.1">
    <property type="nucleotide sequence ID" value="NC_016584.1"/>
</dbReference>
<reference evidence="10" key="1">
    <citation type="submission" date="2011-11" db="EMBL/GenBank/DDBJ databases">
        <title>Complete sequence of Desulfosporosinus orientis DSM 765.</title>
        <authorList>
            <person name="Lucas S."/>
            <person name="Han J."/>
            <person name="Lapidus A."/>
            <person name="Cheng J.-F."/>
            <person name="Goodwin L."/>
            <person name="Pitluck S."/>
            <person name="Peters L."/>
            <person name="Ovchinnikova G."/>
            <person name="Teshima H."/>
            <person name="Detter J.C."/>
            <person name="Han C."/>
            <person name="Tapia R."/>
            <person name="Land M."/>
            <person name="Hauser L."/>
            <person name="Kyrpides N."/>
            <person name="Ivanova N."/>
            <person name="Pagani I."/>
            <person name="Pester M."/>
            <person name="Spring S."/>
            <person name="Ollivier B."/>
            <person name="Rattei T."/>
            <person name="Klenk H.-P."/>
            <person name="Wagner M."/>
            <person name="Loy A."/>
            <person name="Woyke T."/>
        </authorList>
    </citation>
    <scope>NUCLEOTIDE SEQUENCE [LARGE SCALE GENOMIC DNA]</scope>
    <source>
        <strain evidence="10">ATCC 19365 / DSM 765 / NCIMB 8382 / VKM B-1628</strain>
    </source>
</reference>
<keyword evidence="4" id="KW-0378">Hydrolase</keyword>
<sequence length="649" mass="72850">MNANKTLEFNSILEALTDHALSQKAKEKLLSLKPFLSERECKSKMQETTEARKILEGIGTPPLASMKELDKILDLTVKGSMLTPEQLTSICGFISSCKRMKKYLKKAEAFNADIAFYGHSFSPLDMLFEEIERCIRNETVDDDASPALRDIRRKIENTKSAVKMKLEGILRSKKEWFTDGYVTIRNGRFVLPVKKGYKNQLSGTVIDTSSTGGTCFIEPTAVRKLQEELGILEIEEDNEIRKILYTLTVLVDEHINELRINKDCMETLDVTFAKAKLSVEMKAVPVSITTERKIIIKQGRHPLLKPDLCVPLDFEIRGDLRDNAVNGVVITGPNTGGKTVALKTIGLLSMMAQSGLHVPVSPDSVFSMHNNIFCDIGDGQSISENLSTFSSHIKNIVDILKGVTSESLVLLDELGSGTDPAEGMGLAIAILEELNQRGCLFVATTHYPEIKDFAKNTKGLMNARMEFDRENLQPLYKLQIGEAGESCALYIAQRLGFPGRMLKRAQEEAYGGRSTVSRDIPTILFDEDNPKINTVSNTKIQKEIPKEKALSRSESFNIGDCVRVYPQKLLGVIYKKTNEKGELGVQIKDKKQLINHKRLKLFIPASELYPEDYDFSIIFDTVKNRKARHQLQKGHDVVIEYEEDLDFNE</sequence>
<dbReference type="GO" id="GO:0006298">
    <property type="term" value="P:mismatch repair"/>
    <property type="evidence" value="ECO:0007669"/>
    <property type="project" value="InterPro"/>
</dbReference>
<dbReference type="GO" id="GO:0030983">
    <property type="term" value="F:mismatched DNA binding"/>
    <property type="evidence" value="ECO:0007669"/>
    <property type="project" value="InterPro"/>
</dbReference>
<dbReference type="InterPro" id="IPR005747">
    <property type="entry name" value="MutS2"/>
</dbReference>
<evidence type="ECO:0000256" key="5">
    <source>
        <dbReference type="ARBA" id="ARBA00022840"/>
    </source>
</evidence>
<keyword evidence="3" id="KW-0547">Nucleotide-binding</keyword>
<dbReference type="SUPFAM" id="SSF52540">
    <property type="entry name" value="P-loop containing nucleoside triphosphate hydrolases"/>
    <property type="match status" value="1"/>
</dbReference>
<protein>
    <submittedName>
        <fullName evidence="9">MutS domain V</fullName>
    </submittedName>
</protein>
<dbReference type="GO" id="GO:0005524">
    <property type="term" value="F:ATP binding"/>
    <property type="evidence" value="ECO:0007669"/>
    <property type="project" value="UniProtKB-KW"/>
</dbReference>
<dbReference type="FunFam" id="3.40.50.300:FF:000830">
    <property type="entry name" value="Endonuclease MutS2"/>
    <property type="match status" value="1"/>
</dbReference>
<feature type="domain" description="DNA mismatch repair proteins mutS family" evidence="8">
    <location>
        <begin position="407"/>
        <end position="423"/>
    </location>
</feature>
<dbReference type="GO" id="GO:0016887">
    <property type="term" value="F:ATP hydrolysis activity"/>
    <property type="evidence" value="ECO:0007669"/>
    <property type="project" value="InterPro"/>
</dbReference>
<dbReference type="PANTHER" id="PTHR48466">
    <property type="entry name" value="OS10G0509000 PROTEIN-RELATED"/>
    <property type="match status" value="1"/>
</dbReference>
<dbReference type="PANTHER" id="PTHR48466:SF2">
    <property type="entry name" value="OS10G0509000 PROTEIN"/>
    <property type="match status" value="1"/>
</dbReference>
<proteinExistence type="predicted"/>
<dbReference type="STRING" id="768706.Desor_4297"/>
<dbReference type="InterPro" id="IPR007696">
    <property type="entry name" value="DNA_mismatch_repair_MutS_core"/>
</dbReference>
<dbReference type="EMBL" id="CP003108">
    <property type="protein sequence ID" value="AET69727.1"/>
    <property type="molecule type" value="Genomic_DNA"/>
</dbReference>
<dbReference type="GO" id="GO:0140664">
    <property type="term" value="F:ATP-dependent DNA damage sensor activity"/>
    <property type="evidence" value="ECO:0007669"/>
    <property type="project" value="InterPro"/>
</dbReference>
<dbReference type="GO" id="GO:0045910">
    <property type="term" value="P:negative regulation of DNA recombination"/>
    <property type="evidence" value="ECO:0007669"/>
    <property type="project" value="InterPro"/>
</dbReference>
<dbReference type="OrthoDB" id="9808166at2"/>